<accession>A0AA43TYV5</accession>
<dbReference type="InterPro" id="IPR013217">
    <property type="entry name" value="Methyltransf_12"/>
</dbReference>
<dbReference type="AlphaFoldDB" id="A0AA43TYV5"/>
<dbReference type="Gene3D" id="3.10.129.120">
    <property type="match status" value="1"/>
</dbReference>
<gene>
    <name evidence="4" type="ORF">OHK93_004869</name>
</gene>
<dbReference type="EMBL" id="JAPUFD010000023">
    <property type="protein sequence ID" value="MDI1493083.1"/>
    <property type="molecule type" value="Genomic_DNA"/>
</dbReference>
<dbReference type="InterPro" id="IPR049900">
    <property type="entry name" value="PKS_mFAS_DH"/>
</dbReference>
<evidence type="ECO:0000259" key="3">
    <source>
        <dbReference type="PROSITE" id="PS52019"/>
    </source>
</evidence>
<protein>
    <submittedName>
        <fullName evidence="4">Secondary metabolism biosynthetic enzyme</fullName>
    </submittedName>
</protein>
<dbReference type="Pfam" id="PF14765">
    <property type="entry name" value="PS-DH"/>
    <property type="match status" value="1"/>
</dbReference>
<evidence type="ECO:0000256" key="1">
    <source>
        <dbReference type="ARBA" id="ARBA00022679"/>
    </source>
</evidence>
<dbReference type="InterPro" id="IPR050444">
    <property type="entry name" value="Polyketide_Synthase"/>
</dbReference>
<evidence type="ECO:0000256" key="2">
    <source>
        <dbReference type="PROSITE-ProRule" id="PRU01363"/>
    </source>
</evidence>
<dbReference type="Pfam" id="PF08242">
    <property type="entry name" value="Methyltransf_12"/>
    <property type="match status" value="1"/>
</dbReference>
<dbReference type="PROSITE" id="PS52019">
    <property type="entry name" value="PKS_MFAS_DH"/>
    <property type="match status" value="1"/>
</dbReference>
<dbReference type="Proteomes" id="UP001161017">
    <property type="component" value="Unassembled WGS sequence"/>
</dbReference>
<comment type="caution">
    <text evidence="4">The sequence shown here is derived from an EMBL/GenBank/DDBJ whole genome shotgun (WGS) entry which is preliminary data.</text>
</comment>
<keyword evidence="1" id="KW-0808">Transferase</keyword>
<keyword evidence="5" id="KW-1185">Reference proteome</keyword>
<dbReference type="InterPro" id="IPR029063">
    <property type="entry name" value="SAM-dependent_MTases_sf"/>
</dbReference>
<dbReference type="PANTHER" id="PTHR45681:SF6">
    <property type="entry name" value="POLYKETIDE SYNTHASE 37"/>
    <property type="match status" value="1"/>
</dbReference>
<dbReference type="GO" id="GO:0016740">
    <property type="term" value="F:transferase activity"/>
    <property type="evidence" value="ECO:0007669"/>
    <property type="project" value="UniProtKB-KW"/>
</dbReference>
<feature type="domain" description="PKS/mFAS DH" evidence="3">
    <location>
        <begin position="1"/>
        <end position="133"/>
    </location>
</feature>
<evidence type="ECO:0000313" key="5">
    <source>
        <dbReference type="Proteomes" id="UP001161017"/>
    </source>
</evidence>
<reference evidence="4" key="1">
    <citation type="journal article" date="2023" name="Genome Biol. Evol.">
        <title>First Whole Genome Sequence and Flow Cytometry Genome Size Data for the Lichen-Forming Fungus Ramalina farinacea (Ascomycota).</title>
        <authorList>
            <person name="Llewellyn T."/>
            <person name="Mian S."/>
            <person name="Hill R."/>
            <person name="Leitch I.J."/>
            <person name="Gaya E."/>
        </authorList>
    </citation>
    <scope>NUCLEOTIDE SEQUENCE</scope>
    <source>
        <strain evidence="4">LIQ254RAFAR</strain>
    </source>
</reference>
<evidence type="ECO:0000313" key="4">
    <source>
        <dbReference type="EMBL" id="MDI1493083.1"/>
    </source>
</evidence>
<organism evidence="4 5">
    <name type="scientific">Ramalina farinacea</name>
    <dbReference type="NCBI Taxonomy" id="258253"/>
    <lineage>
        <taxon>Eukaryota</taxon>
        <taxon>Fungi</taxon>
        <taxon>Dikarya</taxon>
        <taxon>Ascomycota</taxon>
        <taxon>Pezizomycotina</taxon>
        <taxon>Lecanoromycetes</taxon>
        <taxon>OSLEUM clade</taxon>
        <taxon>Lecanoromycetidae</taxon>
        <taxon>Lecanorales</taxon>
        <taxon>Lecanorineae</taxon>
        <taxon>Ramalinaceae</taxon>
        <taxon>Ramalina</taxon>
    </lineage>
</organism>
<feature type="region of interest" description="N-terminal hotdog fold" evidence="2">
    <location>
        <position position="1"/>
    </location>
</feature>
<feature type="region of interest" description="C-terminal hotdog fold" evidence="2">
    <location>
        <begin position="1"/>
        <end position="133"/>
    </location>
</feature>
<sequence>MNKVGLNYGPAFQGLTGITSDTVPDQAVASLPDQDASSESTYQLHPTTIDLCLQMFTVAAAKGATRRLTNLCVPTSIEEIYVRRADCNLQTSIVATASAKGSITGDAIVMAAGEVALHMKQGRFSPLEGQTPTSGFDGIAGAQLQWKPDIDFISADKMMRPRVDYRNEICRLERLALLCIFETDHLISSSPTDIKHLKRFQEWMNIQMRRAAGLDYRLVPNTAEIAALSSDDRLKAIEDAAKAVANSEGKGIAEVLLRVVEHAASIFVGNIDPIAVLMEDHGLTSIYQFYADMWDCRDFFGLLGHAKPNLRVLEIGAGTGGTTAGVLSDLISPSGVRMYSEYAYTDVSAGFFVAAKEKFKDYRNIQYAVLDITKDPIEQGFEEGSYDLILASNVVHATPNIAASLRNVRKLLHPQGRLFLQELSPGM</sequence>
<comment type="caution">
    <text evidence="2">Lacks conserved residue(s) required for the propagation of feature annotation.</text>
</comment>
<dbReference type="PANTHER" id="PTHR45681">
    <property type="entry name" value="POLYKETIDE SYNTHASE 44-RELATED"/>
    <property type="match status" value="1"/>
</dbReference>
<name>A0AA43TYV5_9LECA</name>
<dbReference type="InterPro" id="IPR049551">
    <property type="entry name" value="PKS_DH_C"/>
</dbReference>
<proteinExistence type="predicted"/>
<dbReference type="Gene3D" id="3.40.50.150">
    <property type="entry name" value="Vaccinia Virus protein VP39"/>
    <property type="match status" value="1"/>
</dbReference>
<dbReference type="SUPFAM" id="SSF53335">
    <property type="entry name" value="S-adenosyl-L-methionine-dependent methyltransferases"/>
    <property type="match status" value="1"/>
</dbReference>